<gene>
    <name evidence="2" type="ORF">EK21DRAFT_113289</name>
</gene>
<dbReference type="Proteomes" id="UP000799777">
    <property type="component" value="Unassembled WGS sequence"/>
</dbReference>
<feature type="region of interest" description="Disordered" evidence="1">
    <location>
        <begin position="1"/>
        <end position="24"/>
    </location>
</feature>
<dbReference type="EMBL" id="ML978205">
    <property type="protein sequence ID" value="KAF2029063.1"/>
    <property type="molecule type" value="Genomic_DNA"/>
</dbReference>
<reference evidence="2" key="1">
    <citation type="journal article" date="2020" name="Stud. Mycol.">
        <title>101 Dothideomycetes genomes: a test case for predicting lifestyles and emergence of pathogens.</title>
        <authorList>
            <person name="Haridas S."/>
            <person name="Albert R."/>
            <person name="Binder M."/>
            <person name="Bloem J."/>
            <person name="Labutti K."/>
            <person name="Salamov A."/>
            <person name="Andreopoulos B."/>
            <person name="Baker S."/>
            <person name="Barry K."/>
            <person name="Bills G."/>
            <person name="Bluhm B."/>
            <person name="Cannon C."/>
            <person name="Castanera R."/>
            <person name="Culley D."/>
            <person name="Daum C."/>
            <person name="Ezra D."/>
            <person name="Gonzalez J."/>
            <person name="Henrissat B."/>
            <person name="Kuo A."/>
            <person name="Liang C."/>
            <person name="Lipzen A."/>
            <person name="Lutzoni F."/>
            <person name="Magnuson J."/>
            <person name="Mondo S."/>
            <person name="Nolan M."/>
            <person name="Ohm R."/>
            <person name="Pangilinan J."/>
            <person name="Park H.-J."/>
            <person name="Ramirez L."/>
            <person name="Alfaro M."/>
            <person name="Sun H."/>
            <person name="Tritt A."/>
            <person name="Yoshinaga Y."/>
            <person name="Zwiers L.-H."/>
            <person name="Turgeon B."/>
            <person name="Goodwin S."/>
            <person name="Spatafora J."/>
            <person name="Crous P."/>
            <person name="Grigoriev I."/>
        </authorList>
    </citation>
    <scope>NUCLEOTIDE SEQUENCE</scope>
    <source>
        <strain evidence="2">CBS 110217</strain>
    </source>
</reference>
<evidence type="ECO:0000313" key="3">
    <source>
        <dbReference type="Proteomes" id="UP000799777"/>
    </source>
</evidence>
<keyword evidence="3" id="KW-1185">Reference proteome</keyword>
<protein>
    <submittedName>
        <fullName evidence="2">Uncharacterized protein</fullName>
    </submittedName>
</protein>
<evidence type="ECO:0000256" key="1">
    <source>
        <dbReference type="SAM" id="MobiDB-lite"/>
    </source>
</evidence>
<organism evidence="2 3">
    <name type="scientific">Setomelanomma holmii</name>
    <dbReference type="NCBI Taxonomy" id="210430"/>
    <lineage>
        <taxon>Eukaryota</taxon>
        <taxon>Fungi</taxon>
        <taxon>Dikarya</taxon>
        <taxon>Ascomycota</taxon>
        <taxon>Pezizomycotina</taxon>
        <taxon>Dothideomycetes</taxon>
        <taxon>Pleosporomycetidae</taxon>
        <taxon>Pleosporales</taxon>
        <taxon>Pleosporineae</taxon>
        <taxon>Phaeosphaeriaceae</taxon>
        <taxon>Setomelanomma</taxon>
    </lineage>
</organism>
<sequence length="178" mass="19982">MPSASPVPKSILLTTSPSSAAPSTLLPSSHVSFEMPYRSRALFPLTDAGAQNAHSMAQRDRELEARLWHDGLAKKNLECRKKWWKMIVVGVMDYITPVEEDKVPMVHRMPASRFLDTGGEKTAGKMTGQQAEWLKRARQEKALQKQREEEENVENIAIQRIAGGSRSLRTHRAFSPST</sequence>
<accession>A0A9P4H6K0</accession>
<evidence type="ECO:0000313" key="2">
    <source>
        <dbReference type="EMBL" id="KAF2029063.1"/>
    </source>
</evidence>
<dbReference type="AlphaFoldDB" id="A0A9P4H6K0"/>
<proteinExistence type="predicted"/>
<comment type="caution">
    <text evidence="2">The sequence shown here is derived from an EMBL/GenBank/DDBJ whole genome shotgun (WGS) entry which is preliminary data.</text>
</comment>
<name>A0A9P4H6K0_9PLEO</name>
<feature type="compositionally biased region" description="Low complexity" evidence="1">
    <location>
        <begin position="12"/>
        <end position="24"/>
    </location>
</feature>